<keyword evidence="4" id="KW-1003">Cell membrane</keyword>
<keyword evidence="8 17" id="KW-0378">Hydrolase</keyword>
<dbReference type="Pfam" id="PF00905">
    <property type="entry name" value="Transpeptidase"/>
    <property type="match status" value="1"/>
</dbReference>
<keyword evidence="9" id="KW-0133">Cell shape</keyword>
<dbReference type="SUPFAM" id="SSF56519">
    <property type="entry name" value="Penicillin binding protein dimerisation domain"/>
    <property type="match status" value="1"/>
</dbReference>
<dbReference type="InterPro" id="IPR050515">
    <property type="entry name" value="Beta-lactam/transpept"/>
</dbReference>
<evidence type="ECO:0000256" key="1">
    <source>
        <dbReference type="ARBA" id="ARBA00004167"/>
    </source>
</evidence>
<evidence type="ECO:0000256" key="5">
    <source>
        <dbReference type="ARBA" id="ARBA00022519"/>
    </source>
</evidence>
<keyword evidence="11 14" id="KW-1133">Transmembrane helix</keyword>
<keyword evidence="10" id="KW-0573">Peptidoglycan synthesis</keyword>
<protein>
    <submittedName>
        <fullName evidence="17">Penicillin-binding protein 2</fullName>
        <ecNumber evidence="17">3.4.16.4</ecNumber>
    </submittedName>
</protein>
<keyword evidence="6" id="KW-0645">Protease</keyword>
<keyword evidence="17" id="KW-0121">Carboxypeptidase</keyword>
<feature type="domain" description="Penicillin-binding protein dimerisation" evidence="16">
    <location>
        <begin position="98"/>
        <end position="267"/>
    </location>
</feature>
<feature type="domain" description="Penicillin-binding protein transpeptidase" evidence="15">
    <location>
        <begin position="300"/>
        <end position="613"/>
    </location>
</feature>
<gene>
    <name evidence="17" type="primary">mrdA</name>
    <name evidence="17" type="ORF">JX360_10760</name>
</gene>
<proteinExistence type="inferred from homology"/>
<dbReference type="Gene3D" id="3.90.1310.10">
    <property type="entry name" value="Penicillin-binding protein 2a (Domain 2)"/>
    <property type="match status" value="1"/>
</dbReference>
<evidence type="ECO:0000256" key="11">
    <source>
        <dbReference type="ARBA" id="ARBA00022989"/>
    </source>
</evidence>
<dbReference type="Gene3D" id="3.30.1390.30">
    <property type="entry name" value="Penicillin-binding protein 2a, domain 3"/>
    <property type="match status" value="1"/>
</dbReference>
<dbReference type="InterPro" id="IPR001460">
    <property type="entry name" value="PCN-bd_Tpept"/>
</dbReference>
<dbReference type="Pfam" id="PF03717">
    <property type="entry name" value="PBP_dimer"/>
    <property type="match status" value="1"/>
</dbReference>
<dbReference type="RefSeq" id="WP_244350659.1">
    <property type="nucleotide sequence ID" value="NZ_JAFIRA010000027.1"/>
</dbReference>
<dbReference type="InterPro" id="IPR036138">
    <property type="entry name" value="PBP_dimer_sf"/>
</dbReference>
<keyword evidence="13" id="KW-0961">Cell wall biogenesis/degradation</keyword>
<sequence length="621" mass="68682">MAKLYPVGNPKTLFSPHSSPRTPCRVILSPQLETRTSHWQGSPPVKTVGQNYRALVLLLLTSLLIVAGLGSRLAYIQLVQTQYYRQLADTNRIRLFPQPPERGRIVDRNGVLLAGSQLSHSVFLWPLVQSRQRWQEMIPTLAQYLQIAPEEIEQKLEQAGYRSPFPVRILRNASPQVVIQLEEMSRELPGVMVEAEAIRFYPHGDLAAHVLGYTGEIPQEQLRANPDYRLGDIVGLMGAEELFEPHLRGQWGGRQVEVDAMGEVLRVLGEQAPQPGKTLQLTLDVRLQQVAEQALANRKGAVVAMDPRDGSILAMASYPTFDPNLFSSRITQAQWDALQQQEFPFLNRGLRAYAPASTYKIITTAAGIESGVFPPGTVLQTTAYIQVGGWRFWDWNRAGFGRLNYRQAMAYSSDTFFYQIALGTKVGPLQEWSRRFGLGQPTGIGLKGEALGLVPDVDWKQRHWREPWYVGDTVNMSIGQGFVTATPLQMAIVTAAVANGGWRVRPLLSQQVIPENPVPLRQPVGMSAATLQILQQGLRDVVVYGTGGNANLGPGFPPTAGKTGTAEDPPRRSHAWFVGYAPYDQPELVVVVFLENSGGGGGAQAAPVFREVMRAYFQPES</sequence>
<evidence type="ECO:0000256" key="2">
    <source>
        <dbReference type="ARBA" id="ARBA00004236"/>
    </source>
</evidence>
<evidence type="ECO:0000256" key="14">
    <source>
        <dbReference type="SAM" id="Phobius"/>
    </source>
</evidence>
<reference evidence="17" key="1">
    <citation type="submission" date="2021-02" db="EMBL/GenBank/DDBJ databases">
        <title>The CRISPR/cas machinery reduction and long-range gene transfer in the hot spring cyanobacterium Synechococcus.</title>
        <authorList>
            <person name="Dvorak P."/>
            <person name="Jahodarova E."/>
            <person name="Hasler P."/>
            <person name="Poulickova A."/>
        </authorList>
    </citation>
    <scope>NUCLEOTIDE SEQUENCE</scope>
    <source>
        <strain evidence="17">Rupite</strain>
    </source>
</reference>
<evidence type="ECO:0000313" key="17">
    <source>
        <dbReference type="EMBL" id="MCJ2543382.1"/>
    </source>
</evidence>
<evidence type="ECO:0000256" key="8">
    <source>
        <dbReference type="ARBA" id="ARBA00022801"/>
    </source>
</evidence>
<dbReference type="Proteomes" id="UP000830835">
    <property type="component" value="Unassembled WGS sequence"/>
</dbReference>
<organism evidence="17 18">
    <name type="scientific">Thermostichus vulcanus str. 'Rupite'</name>
    <dbReference type="NCBI Taxonomy" id="2813851"/>
    <lineage>
        <taxon>Bacteria</taxon>
        <taxon>Bacillati</taxon>
        <taxon>Cyanobacteriota</taxon>
        <taxon>Cyanophyceae</taxon>
        <taxon>Thermostichales</taxon>
        <taxon>Thermostichaceae</taxon>
        <taxon>Thermostichus</taxon>
    </lineage>
</organism>
<dbReference type="EC" id="3.4.16.4" evidence="17"/>
<comment type="similarity">
    <text evidence="3">Belongs to the transpeptidase family.</text>
</comment>
<evidence type="ECO:0000256" key="13">
    <source>
        <dbReference type="ARBA" id="ARBA00023316"/>
    </source>
</evidence>
<dbReference type="EMBL" id="JAFIRA010000027">
    <property type="protein sequence ID" value="MCJ2543382.1"/>
    <property type="molecule type" value="Genomic_DNA"/>
</dbReference>
<keyword evidence="7 14" id="KW-0812">Transmembrane</keyword>
<evidence type="ECO:0000313" key="18">
    <source>
        <dbReference type="Proteomes" id="UP000830835"/>
    </source>
</evidence>
<dbReference type="InterPro" id="IPR017790">
    <property type="entry name" value="Penicillin-binding_protein_2"/>
</dbReference>
<evidence type="ECO:0000259" key="15">
    <source>
        <dbReference type="Pfam" id="PF00905"/>
    </source>
</evidence>
<keyword evidence="12 14" id="KW-0472">Membrane</keyword>
<evidence type="ECO:0000256" key="6">
    <source>
        <dbReference type="ARBA" id="ARBA00022670"/>
    </source>
</evidence>
<dbReference type="InterPro" id="IPR012338">
    <property type="entry name" value="Beta-lactam/transpept-like"/>
</dbReference>
<dbReference type="Gene3D" id="3.40.710.10">
    <property type="entry name" value="DD-peptidase/beta-lactamase superfamily"/>
    <property type="match status" value="1"/>
</dbReference>
<evidence type="ECO:0000259" key="16">
    <source>
        <dbReference type="Pfam" id="PF03717"/>
    </source>
</evidence>
<accession>A0ABT0CC69</accession>
<evidence type="ECO:0000256" key="3">
    <source>
        <dbReference type="ARBA" id="ARBA00007171"/>
    </source>
</evidence>
<comment type="caution">
    <text evidence="17">The sequence shown here is derived from an EMBL/GenBank/DDBJ whole genome shotgun (WGS) entry which is preliminary data.</text>
</comment>
<evidence type="ECO:0000256" key="10">
    <source>
        <dbReference type="ARBA" id="ARBA00022984"/>
    </source>
</evidence>
<feature type="transmembrane region" description="Helical" evidence="14">
    <location>
        <begin position="54"/>
        <end position="75"/>
    </location>
</feature>
<name>A0ABT0CC69_THEVL</name>
<evidence type="ECO:0000256" key="4">
    <source>
        <dbReference type="ARBA" id="ARBA00022475"/>
    </source>
</evidence>
<dbReference type="NCBIfam" id="TIGR03423">
    <property type="entry name" value="pbp2_mrdA"/>
    <property type="match status" value="1"/>
</dbReference>
<dbReference type="InterPro" id="IPR005311">
    <property type="entry name" value="PBP_dimer"/>
</dbReference>
<keyword evidence="5" id="KW-0997">Cell inner membrane</keyword>
<dbReference type="GO" id="GO:0009002">
    <property type="term" value="F:serine-type D-Ala-D-Ala carboxypeptidase activity"/>
    <property type="evidence" value="ECO:0007669"/>
    <property type="project" value="UniProtKB-EC"/>
</dbReference>
<evidence type="ECO:0000256" key="7">
    <source>
        <dbReference type="ARBA" id="ARBA00022692"/>
    </source>
</evidence>
<comment type="subcellular location">
    <subcellularLocation>
        <location evidence="2">Cell membrane</location>
    </subcellularLocation>
    <subcellularLocation>
        <location evidence="1">Membrane</location>
        <topology evidence="1">Single-pass membrane protein</topology>
    </subcellularLocation>
</comment>
<dbReference type="SUPFAM" id="SSF56601">
    <property type="entry name" value="beta-lactamase/transpeptidase-like"/>
    <property type="match status" value="1"/>
</dbReference>
<dbReference type="PANTHER" id="PTHR30627">
    <property type="entry name" value="PEPTIDOGLYCAN D,D-TRANSPEPTIDASE"/>
    <property type="match status" value="1"/>
</dbReference>
<dbReference type="PANTHER" id="PTHR30627:SF2">
    <property type="entry name" value="PEPTIDOGLYCAN D,D-TRANSPEPTIDASE MRDA"/>
    <property type="match status" value="1"/>
</dbReference>
<evidence type="ECO:0000256" key="9">
    <source>
        <dbReference type="ARBA" id="ARBA00022960"/>
    </source>
</evidence>
<keyword evidence="18" id="KW-1185">Reference proteome</keyword>
<evidence type="ECO:0000256" key="12">
    <source>
        <dbReference type="ARBA" id="ARBA00023136"/>
    </source>
</evidence>